<dbReference type="EMBL" id="MRWQ01000005">
    <property type="protein sequence ID" value="OKL36992.1"/>
    <property type="molecule type" value="Genomic_DNA"/>
</dbReference>
<dbReference type="Proteomes" id="UP000186524">
    <property type="component" value="Unassembled WGS sequence"/>
</dbReference>
<reference evidence="1 2" key="1">
    <citation type="submission" date="2016-12" db="EMBL/GenBank/DDBJ databases">
        <title>Domibacillus sp. SAOS 44 whole genome sequencing.</title>
        <authorList>
            <person name="Verma A."/>
            <person name="Krishnamurthi S."/>
        </authorList>
    </citation>
    <scope>NUCLEOTIDE SEQUENCE [LARGE SCALE GENOMIC DNA]</scope>
    <source>
        <strain evidence="1 2">SAOS 44</strain>
    </source>
</reference>
<dbReference type="RefSeq" id="WP_073710873.1">
    <property type="nucleotide sequence ID" value="NZ_MRWQ01000005.1"/>
</dbReference>
<keyword evidence="2" id="KW-1185">Reference proteome</keyword>
<evidence type="ECO:0000313" key="1">
    <source>
        <dbReference type="EMBL" id="OKL36992.1"/>
    </source>
</evidence>
<accession>A0A1Q5P4G9</accession>
<protein>
    <recommendedName>
        <fullName evidence="3">Phage tail protein</fullName>
    </recommendedName>
</protein>
<dbReference type="OrthoDB" id="2404792at2"/>
<proteinExistence type="predicted"/>
<evidence type="ECO:0000313" key="2">
    <source>
        <dbReference type="Proteomes" id="UP000186524"/>
    </source>
</evidence>
<dbReference type="STRING" id="1714354.BLL40_05215"/>
<sequence length="182" mass="19355">MKIPFGLADFTIGEGVDAIKFDGVVGFQADGGEVTLSPLLSDINIADFGDSLYDQYVMGYEGGVTIVAAEDDIDTLELAMSYTEAITETVGGEKVGLMDAKIGTSLRAKGRKVTIHPRIMGADKSSDIVIYNMVSNGEFSRSFANEQGNVSVTLAMFPREGMDVSKPGNFFYIGGTDPNATP</sequence>
<dbReference type="AlphaFoldDB" id="A0A1Q5P4G9"/>
<gene>
    <name evidence="1" type="ORF">BLL40_05215</name>
</gene>
<name>A0A1Q5P4G9_9BACI</name>
<evidence type="ECO:0008006" key="3">
    <source>
        <dbReference type="Google" id="ProtNLM"/>
    </source>
</evidence>
<comment type="caution">
    <text evidence="1">The sequence shown here is derived from an EMBL/GenBank/DDBJ whole genome shotgun (WGS) entry which is preliminary data.</text>
</comment>
<organism evidence="1 2">
    <name type="scientific">Domibacillus mangrovi</name>
    <dbReference type="NCBI Taxonomy" id="1714354"/>
    <lineage>
        <taxon>Bacteria</taxon>
        <taxon>Bacillati</taxon>
        <taxon>Bacillota</taxon>
        <taxon>Bacilli</taxon>
        <taxon>Bacillales</taxon>
        <taxon>Bacillaceae</taxon>
        <taxon>Domibacillus</taxon>
    </lineage>
</organism>